<evidence type="ECO:0000313" key="3">
    <source>
        <dbReference type="Proteomes" id="UP000799764"/>
    </source>
</evidence>
<evidence type="ECO:0008006" key="4">
    <source>
        <dbReference type="Google" id="ProtNLM"/>
    </source>
</evidence>
<name>A0A9P4PNX2_9PLEO</name>
<reference evidence="2" key="1">
    <citation type="journal article" date="2020" name="Stud. Mycol.">
        <title>101 Dothideomycetes genomes: a test case for predicting lifestyles and emergence of pathogens.</title>
        <authorList>
            <person name="Haridas S."/>
            <person name="Albert R."/>
            <person name="Binder M."/>
            <person name="Bloem J."/>
            <person name="Labutti K."/>
            <person name="Salamov A."/>
            <person name="Andreopoulos B."/>
            <person name="Baker S."/>
            <person name="Barry K."/>
            <person name="Bills G."/>
            <person name="Bluhm B."/>
            <person name="Cannon C."/>
            <person name="Castanera R."/>
            <person name="Culley D."/>
            <person name="Daum C."/>
            <person name="Ezra D."/>
            <person name="Gonzalez J."/>
            <person name="Henrissat B."/>
            <person name="Kuo A."/>
            <person name="Liang C."/>
            <person name="Lipzen A."/>
            <person name="Lutzoni F."/>
            <person name="Magnuson J."/>
            <person name="Mondo S."/>
            <person name="Nolan M."/>
            <person name="Ohm R."/>
            <person name="Pangilinan J."/>
            <person name="Park H.-J."/>
            <person name="Ramirez L."/>
            <person name="Alfaro M."/>
            <person name="Sun H."/>
            <person name="Tritt A."/>
            <person name="Yoshinaga Y."/>
            <person name="Zwiers L.-H."/>
            <person name="Turgeon B."/>
            <person name="Goodwin S."/>
            <person name="Spatafora J."/>
            <person name="Crous P."/>
            <person name="Grigoriev I."/>
        </authorList>
    </citation>
    <scope>NUCLEOTIDE SEQUENCE</scope>
    <source>
        <strain evidence="2">CBS 690.94</strain>
    </source>
</reference>
<accession>A0A9P4PNX2</accession>
<dbReference type="AlphaFoldDB" id="A0A9P4PNX2"/>
<keyword evidence="3" id="KW-1185">Reference proteome</keyword>
<proteinExistence type="predicted"/>
<protein>
    <recommendedName>
        <fullName evidence="4">PSI domain-containing protein</fullName>
    </recommendedName>
</protein>
<dbReference type="Proteomes" id="UP000799764">
    <property type="component" value="Unassembled WGS sequence"/>
</dbReference>
<sequence length="221" mass="25431">MASNCPAISRSSSHTPYNVTEIRLQRWEDSPRDNRKRLELCWGYNDCGDCHRSKGHCGWCAISSTCLPLPIDPLSRAFPLLSPIRYKFLCATGPERFELRTSGLGCQVSTITFLTSIVTLFCTLFGVLFIYLVVYAAKRINFMLNAKKGGWVVYADGRGGIWVRKSKRWERWWRRTIGRLREDEILEVDGGTRERSWWAWIRGSVHREGRIAIGESRPLLS</sequence>
<evidence type="ECO:0000313" key="2">
    <source>
        <dbReference type="EMBL" id="KAF2448599.1"/>
    </source>
</evidence>
<feature type="transmembrane region" description="Helical" evidence="1">
    <location>
        <begin position="113"/>
        <end position="137"/>
    </location>
</feature>
<comment type="caution">
    <text evidence="2">The sequence shown here is derived from an EMBL/GenBank/DDBJ whole genome shotgun (WGS) entry which is preliminary data.</text>
</comment>
<keyword evidence="1" id="KW-1133">Transmembrane helix</keyword>
<keyword evidence="1" id="KW-0812">Transmembrane</keyword>
<evidence type="ECO:0000256" key="1">
    <source>
        <dbReference type="SAM" id="Phobius"/>
    </source>
</evidence>
<organism evidence="2 3">
    <name type="scientific">Karstenula rhodostoma CBS 690.94</name>
    <dbReference type="NCBI Taxonomy" id="1392251"/>
    <lineage>
        <taxon>Eukaryota</taxon>
        <taxon>Fungi</taxon>
        <taxon>Dikarya</taxon>
        <taxon>Ascomycota</taxon>
        <taxon>Pezizomycotina</taxon>
        <taxon>Dothideomycetes</taxon>
        <taxon>Pleosporomycetidae</taxon>
        <taxon>Pleosporales</taxon>
        <taxon>Massarineae</taxon>
        <taxon>Didymosphaeriaceae</taxon>
        <taxon>Karstenula</taxon>
    </lineage>
</organism>
<gene>
    <name evidence="2" type="ORF">P171DRAFT_452386</name>
</gene>
<dbReference type="OrthoDB" id="5427091at2759"/>
<dbReference type="EMBL" id="MU001495">
    <property type="protein sequence ID" value="KAF2448599.1"/>
    <property type="molecule type" value="Genomic_DNA"/>
</dbReference>
<keyword evidence="1" id="KW-0472">Membrane</keyword>